<evidence type="ECO:0000256" key="2">
    <source>
        <dbReference type="ARBA" id="ARBA00022448"/>
    </source>
</evidence>
<dbReference type="NCBIfam" id="NF010011">
    <property type="entry name" value="PRK13484.1"/>
    <property type="match status" value="1"/>
</dbReference>
<dbReference type="Gene3D" id="2.170.130.10">
    <property type="entry name" value="TonB-dependent receptor, plug domain"/>
    <property type="match status" value="1"/>
</dbReference>
<dbReference type="EMBL" id="AASSGK010000075">
    <property type="protein sequence ID" value="EFG2163828.1"/>
    <property type="molecule type" value="Genomic_DNA"/>
</dbReference>
<evidence type="ECO:0000313" key="16">
    <source>
        <dbReference type="EMBL" id="EFF8956873.1"/>
    </source>
</evidence>
<keyword evidence="2 10" id="KW-0813">Transport</keyword>
<keyword evidence="8 10" id="KW-0472">Membrane</keyword>
<dbReference type="GO" id="GO:0015344">
    <property type="term" value="F:siderophore uptake transmembrane transporter activity"/>
    <property type="evidence" value="ECO:0007669"/>
    <property type="project" value="TreeGrafter"/>
</dbReference>
<organism evidence="19 20">
    <name type="scientific">Escherichia coli</name>
    <dbReference type="NCBI Taxonomy" id="562"/>
    <lineage>
        <taxon>Bacteria</taxon>
        <taxon>Pseudomonadati</taxon>
        <taxon>Pseudomonadota</taxon>
        <taxon>Gammaproteobacteria</taxon>
        <taxon>Enterobacterales</taxon>
        <taxon>Enterobacteriaceae</taxon>
        <taxon>Escherichia</taxon>
    </lineage>
</organism>
<evidence type="ECO:0000256" key="4">
    <source>
        <dbReference type="ARBA" id="ARBA00022692"/>
    </source>
</evidence>
<comment type="subcellular location">
    <subcellularLocation>
        <location evidence="1 10">Cell outer membrane</location>
        <topology evidence="1 10">Multi-pass membrane protein</topology>
    </subcellularLocation>
</comment>
<reference evidence="17 22" key="2">
    <citation type="submission" date="2020-02" db="EMBL/GenBank/DDBJ databases">
        <authorList>
            <person name="Ashton P.M."/>
            <person name="Dallman T."/>
            <person name="Nair S."/>
            <person name="De Pinna E."/>
            <person name="Peters T."/>
            <person name="Grant K."/>
        </authorList>
    </citation>
    <scope>NUCLEOTIDE SEQUENCE [LARGE SCALE GENOMIC DNA]</scope>
    <source>
        <strain evidence="17 22">188143</strain>
    </source>
</reference>
<evidence type="ECO:0000256" key="6">
    <source>
        <dbReference type="ARBA" id="ARBA00023065"/>
    </source>
</evidence>
<dbReference type="Pfam" id="PF00593">
    <property type="entry name" value="TonB_dep_Rec_b-barrel"/>
    <property type="match status" value="1"/>
</dbReference>
<evidence type="ECO:0000256" key="12">
    <source>
        <dbReference type="RuleBase" id="RU003357"/>
    </source>
</evidence>
<evidence type="ECO:0000256" key="10">
    <source>
        <dbReference type="PROSITE-ProRule" id="PRU01360"/>
    </source>
</evidence>
<keyword evidence="6" id="KW-0406">Ion transport</keyword>
<evidence type="ECO:0000256" key="13">
    <source>
        <dbReference type="SAM" id="MobiDB-lite"/>
    </source>
</evidence>
<name>A0A085NX07_ECOLX</name>
<dbReference type="InterPro" id="IPR037066">
    <property type="entry name" value="Plug_dom_sf"/>
</dbReference>
<dbReference type="Proteomes" id="UP000534332">
    <property type="component" value="Unassembled WGS sequence"/>
</dbReference>
<evidence type="ECO:0000313" key="21">
    <source>
        <dbReference type="Proteomes" id="UP000524010"/>
    </source>
</evidence>
<dbReference type="InterPro" id="IPR012910">
    <property type="entry name" value="Plug_dom"/>
</dbReference>
<keyword evidence="19" id="KW-0675">Receptor</keyword>
<evidence type="ECO:0000256" key="1">
    <source>
        <dbReference type="ARBA" id="ARBA00004571"/>
    </source>
</evidence>
<keyword evidence="4 10" id="KW-0812">Transmembrane</keyword>
<dbReference type="InterPro" id="IPR039426">
    <property type="entry name" value="TonB-dep_rcpt-like"/>
</dbReference>
<comment type="caution">
    <text evidence="19">The sequence shown here is derived from an EMBL/GenBank/DDBJ whole genome shotgun (WGS) entry which is preliminary data.</text>
</comment>
<sequence length="682" mass="75331">MKNKYIIAPGIAVICSAVISSGYASSDKKEDTLVVTASGFTQQLRNAPASVSVITSEQLQKKPVSDLVDAVKDVEGISITGGNEKPDISIRGLSGDYTLILVDGRRQSGRESRPNGSGGFEAGFIPPVEAIERIEVIRGPMSSLYGSDAIGGVINIITKPVNNQTWDGVLGLGGIIQEHGKFGNSTTNDFYLSGPLVKDKLGLQLYGGMNYRKEDSISQGTPAKDNKNITATLQFTPTESQKFVFEYGKNNQEHTLTPGDSLDAWTMRGNLKQPNSKRETHNSRSHWVAAWNAQGEILHPEIAVYQEKVIREVKSGKKDKYNHWDLNYESRKPEITNTIIDAKVTAFLPENVLTIGGQFQHAELRDDSATGKKTTETQSVSVKQKAVFIENEYAATDSLALTGGLRLDNHEIYGSYWNPRLYAVYNLTDNLTLKGGIAKAFRAPSIREVSPGFGTLTQGGASIMYGNRDLKPETSVTEEIGIIYNNDSGFSASATLFNTDFKNKLTSYDIGTKDPVTGLNTFIYDNVGEANIRGVELATQIPVYDKWRVSANYTFTDSRRESDDESLNGKSLKGEPLERTPRHAANAKLEWDYTQDITFYSSLNYTGKQIWAAQRNGAKVPRVRNGFTSMDIGMNYQFLPGTLINFAVLNVTDRKSEDIDTIDGNWQVDEGRRYWANVRISF</sequence>
<dbReference type="PANTHER" id="PTHR30069:SF53">
    <property type="entry name" value="COLICIN I RECEPTOR-RELATED"/>
    <property type="match status" value="1"/>
</dbReference>
<dbReference type="AlphaFoldDB" id="A0A085NX07"/>
<evidence type="ECO:0000256" key="3">
    <source>
        <dbReference type="ARBA" id="ARBA00022452"/>
    </source>
</evidence>
<dbReference type="Proteomes" id="UP000615017">
    <property type="component" value="Unassembled WGS sequence"/>
</dbReference>
<keyword evidence="5" id="KW-0732">Signal</keyword>
<dbReference type="EMBL" id="AASRHK010000100">
    <property type="protein sequence ID" value="EFF8956873.1"/>
    <property type="molecule type" value="Genomic_DNA"/>
</dbReference>
<evidence type="ECO:0000313" key="18">
    <source>
        <dbReference type="EMBL" id="MBL6237278.1"/>
    </source>
</evidence>
<evidence type="ECO:0000313" key="23">
    <source>
        <dbReference type="Proteomes" id="UP000615017"/>
    </source>
</evidence>
<keyword evidence="7 11" id="KW-0798">TonB box</keyword>
<accession>A0A085NX07</accession>
<dbReference type="PANTHER" id="PTHR30069">
    <property type="entry name" value="TONB-DEPENDENT OUTER MEMBRANE RECEPTOR"/>
    <property type="match status" value="1"/>
</dbReference>
<dbReference type="InterPro" id="IPR010916">
    <property type="entry name" value="TonB_box_CS"/>
</dbReference>
<dbReference type="RefSeq" id="WP_000792540.1">
    <property type="nucleotide sequence ID" value="NZ_CAJSHK010000079.1"/>
</dbReference>
<dbReference type="Proteomes" id="UP000306700">
    <property type="component" value="Unassembled WGS sequence"/>
</dbReference>
<evidence type="ECO:0000259" key="14">
    <source>
        <dbReference type="Pfam" id="PF00593"/>
    </source>
</evidence>
<feature type="region of interest" description="Disordered" evidence="13">
    <location>
        <begin position="558"/>
        <end position="579"/>
    </location>
</feature>
<dbReference type="SUPFAM" id="SSF56935">
    <property type="entry name" value="Porins"/>
    <property type="match status" value="1"/>
</dbReference>
<dbReference type="Proteomes" id="UP000524010">
    <property type="component" value="Unassembled WGS sequence"/>
</dbReference>
<protein>
    <submittedName>
        <fullName evidence="19">TonB-dependent siderophore receptor IreA</fullName>
    </submittedName>
</protein>
<dbReference type="InterPro" id="IPR000531">
    <property type="entry name" value="Beta-barrel_TonB"/>
</dbReference>
<feature type="domain" description="TonB-dependent receptor plug" evidence="15">
    <location>
        <begin position="44"/>
        <end position="153"/>
    </location>
</feature>
<dbReference type="Pfam" id="PF07715">
    <property type="entry name" value="Plug"/>
    <property type="match status" value="1"/>
</dbReference>
<dbReference type="PROSITE" id="PS00430">
    <property type="entry name" value="TONB_DEPENDENT_REC_1"/>
    <property type="match status" value="1"/>
</dbReference>
<evidence type="ECO:0000259" key="15">
    <source>
        <dbReference type="Pfam" id="PF07715"/>
    </source>
</evidence>
<dbReference type="EMBL" id="RRNI01000061">
    <property type="protein sequence ID" value="TJH15636.1"/>
    <property type="molecule type" value="Genomic_DNA"/>
</dbReference>
<feature type="domain" description="TonB-dependent receptor-like beta-barrel" evidence="14">
    <location>
        <begin position="208"/>
        <end position="651"/>
    </location>
</feature>
<gene>
    <name evidence="16" type="primary">ireA</name>
    <name evidence="17" type="ORF">BRV02_005008</name>
    <name evidence="16" type="ORF">BTB68_004953</name>
    <name evidence="19" type="ORF">C9160_25655</name>
    <name evidence="18" type="ORF">JNA65_25855</name>
</gene>
<dbReference type="CDD" id="cd01347">
    <property type="entry name" value="ligand_gated_channel"/>
    <property type="match status" value="1"/>
</dbReference>
<evidence type="ECO:0000256" key="5">
    <source>
        <dbReference type="ARBA" id="ARBA00022729"/>
    </source>
</evidence>
<proteinExistence type="inferred from homology"/>
<evidence type="ECO:0000313" key="20">
    <source>
        <dbReference type="Proteomes" id="UP000306700"/>
    </source>
</evidence>
<feature type="short sequence motif" description="TonB box" evidence="11">
    <location>
        <begin position="32"/>
        <end position="38"/>
    </location>
</feature>
<comment type="similarity">
    <text evidence="10 12">Belongs to the TonB-dependent receptor family.</text>
</comment>
<keyword evidence="3 10" id="KW-1134">Transmembrane beta strand</keyword>
<reference evidence="16 21" key="3">
    <citation type="submission" date="2020-02" db="EMBL/GenBank/DDBJ databases">
        <authorList>
            <consortium name="PulseNet: The National Subtyping Network for Foodborne Disease Surveillance"/>
            <person name="Tarr C.L."/>
            <person name="Trees E."/>
            <person name="Katz L.S."/>
            <person name="Carleton-Romer H.A."/>
            <person name="Stroika S."/>
            <person name="Kucerova Z."/>
            <person name="Roache K.F."/>
            <person name="Sabol A.L."/>
            <person name="Besser J."/>
            <person name="Gerner-Smidt P."/>
        </authorList>
    </citation>
    <scope>NUCLEOTIDE SEQUENCE [LARGE SCALE GENOMIC DNA]</scope>
    <source>
        <strain evidence="16 21">PNUSAE005278</strain>
    </source>
</reference>
<reference evidence="18 23" key="4">
    <citation type="submission" date="2021-01" db="EMBL/GenBank/DDBJ databases">
        <title>Genomes of Escherichia coli STEC strains from raw meat-based diets for companion animals.</title>
        <authorList>
            <person name="Stevens M.J.A."/>
            <person name="Stephan R."/>
        </authorList>
    </citation>
    <scope>NUCLEOTIDE SEQUENCE [LARGE SCALE GENOMIC DNA]</scope>
    <source>
        <strain evidence="18 23">LSC1-58</strain>
    </source>
</reference>
<dbReference type="InterPro" id="IPR036942">
    <property type="entry name" value="Beta-barrel_TonB_sf"/>
</dbReference>
<keyword evidence="9 10" id="KW-0998">Cell outer membrane</keyword>
<evidence type="ECO:0000313" key="19">
    <source>
        <dbReference type="EMBL" id="TJH15636.1"/>
    </source>
</evidence>
<dbReference type="EMBL" id="JAETYZ010000066">
    <property type="protein sequence ID" value="MBL6237278.1"/>
    <property type="molecule type" value="Genomic_DNA"/>
</dbReference>
<dbReference type="Gene3D" id="2.40.170.20">
    <property type="entry name" value="TonB-dependent receptor, beta-barrel domain"/>
    <property type="match status" value="1"/>
</dbReference>
<evidence type="ECO:0000256" key="7">
    <source>
        <dbReference type="ARBA" id="ARBA00023077"/>
    </source>
</evidence>
<evidence type="ECO:0000256" key="11">
    <source>
        <dbReference type="PROSITE-ProRule" id="PRU10143"/>
    </source>
</evidence>
<evidence type="ECO:0000313" key="17">
    <source>
        <dbReference type="EMBL" id="EFG2163828.1"/>
    </source>
</evidence>
<dbReference type="GO" id="GO:0009279">
    <property type="term" value="C:cell outer membrane"/>
    <property type="evidence" value="ECO:0007669"/>
    <property type="project" value="UniProtKB-SubCell"/>
</dbReference>
<reference evidence="19 20" key="1">
    <citation type="submission" date="2018-12" db="EMBL/GenBank/DDBJ databases">
        <title>Food and Water Safety Consortium.</title>
        <authorList>
            <person name="Tyson S."/>
            <person name="Peterson C.-L."/>
            <person name="Olson A."/>
            <person name="Tyler S."/>
            <person name="Cabral J."/>
            <person name="Lynch T."/>
            <person name="Knox N."/>
            <person name="Van Domselaar G."/>
            <person name="Graham M."/>
        </authorList>
    </citation>
    <scope>NUCLEOTIDE SEQUENCE [LARGE SCALE GENOMIC DNA]</scope>
    <source>
        <strain evidence="19 20">FWSEC0384</strain>
    </source>
</reference>
<dbReference type="PROSITE" id="PS52016">
    <property type="entry name" value="TONB_DEPENDENT_REC_3"/>
    <property type="match status" value="1"/>
</dbReference>
<dbReference type="GO" id="GO:0044718">
    <property type="term" value="P:siderophore transmembrane transport"/>
    <property type="evidence" value="ECO:0007669"/>
    <property type="project" value="TreeGrafter"/>
</dbReference>
<evidence type="ECO:0000313" key="22">
    <source>
        <dbReference type="Proteomes" id="UP000534332"/>
    </source>
</evidence>
<evidence type="ECO:0000256" key="9">
    <source>
        <dbReference type="ARBA" id="ARBA00023237"/>
    </source>
</evidence>
<evidence type="ECO:0000256" key="8">
    <source>
        <dbReference type="ARBA" id="ARBA00023136"/>
    </source>
</evidence>